<gene>
    <name evidence="1" type="ORF">NEF87_000402</name>
</gene>
<evidence type="ECO:0000313" key="1">
    <source>
        <dbReference type="EMBL" id="UYP44117.1"/>
    </source>
</evidence>
<reference evidence="1" key="1">
    <citation type="submission" date="2022-09" db="EMBL/GenBank/DDBJ databases">
        <title>Actin cytoskeleton and complex cell architecture in an #Asgard archaeon.</title>
        <authorList>
            <person name="Ponce Toledo R.I."/>
            <person name="Schleper C."/>
            <person name="Rodrigues Oliveira T."/>
            <person name="Wollweber F."/>
            <person name="Xu J."/>
            <person name="Rittmann S."/>
            <person name="Klingl A."/>
            <person name="Pilhofer M."/>
        </authorList>
    </citation>
    <scope>NUCLEOTIDE SEQUENCE</scope>
    <source>
        <strain evidence="1">B-35</strain>
    </source>
</reference>
<protein>
    <submittedName>
        <fullName evidence="1">Uncharacterized protein</fullName>
    </submittedName>
</protein>
<organism evidence="1 2">
    <name type="scientific">Candidatus Lokiarchaeum ossiferum</name>
    <dbReference type="NCBI Taxonomy" id="2951803"/>
    <lineage>
        <taxon>Archaea</taxon>
        <taxon>Promethearchaeati</taxon>
        <taxon>Promethearchaeota</taxon>
        <taxon>Promethearchaeia</taxon>
        <taxon>Promethearchaeales</taxon>
        <taxon>Promethearchaeaceae</taxon>
        <taxon>Candidatus Lokiarchaeum</taxon>
    </lineage>
</organism>
<dbReference type="Proteomes" id="UP001208689">
    <property type="component" value="Chromosome"/>
</dbReference>
<keyword evidence="2" id="KW-1185">Reference proteome</keyword>
<evidence type="ECO:0000313" key="2">
    <source>
        <dbReference type="Proteomes" id="UP001208689"/>
    </source>
</evidence>
<dbReference type="EMBL" id="CP104013">
    <property type="protein sequence ID" value="UYP44117.1"/>
    <property type="molecule type" value="Genomic_DNA"/>
</dbReference>
<proteinExistence type="predicted"/>
<accession>A0ABY6HKR8</accession>
<sequence length="380" mass="44577">MGTYHYINLTHFTDPFDFLPLLSQLSESIKNPFVKINRIIFSNFATARQFLEQISDTPWKTQTQDIIPKCDQCNTDLDKNIDENQVESQISIKAPKIITSNESAYEIERVLRIFGEYQSTIKTEILCSDTSEALDTMKYFLQDKFPDLCLTTPIRCSLVHNEFEIDTTNNKKTRKKNRKPPAPFQRFLKISAPHLYPNSIGNDYYGNPVFSSYLTLFNNMLSPSLSENASYTEIEQKIEQFDQIPLPPSPLKYYDLQTKEGEIELRFQTYLPLPLFMDWMNVLKRIIDQFDQSLEMFRCSLVYDHWETELEQKSAKLDRFFFSWNDIEFAYTEKNYLFLSQFSAKPGSGALYLKLTPFIEDSDFRIQLLESATKQKLQLM</sequence>
<name>A0ABY6HKR8_9ARCH</name>